<dbReference type="OrthoDB" id="9805586at2"/>
<evidence type="ECO:0000313" key="1">
    <source>
        <dbReference type="EMBL" id="AZQ76594.1"/>
    </source>
</evidence>
<evidence type="ECO:0000313" key="2">
    <source>
        <dbReference type="Proteomes" id="UP000280344"/>
    </source>
</evidence>
<dbReference type="RefSeq" id="WP_126703402.1">
    <property type="nucleotide sequence ID" value="NZ_CP034593.1"/>
</dbReference>
<protein>
    <submittedName>
        <fullName evidence="1">SMI1/KNR4 family protein</fullName>
    </submittedName>
</protein>
<dbReference type="AlphaFoldDB" id="A0A3Q9G333"/>
<accession>A0A3Q9G333</accession>
<sequence>MARGNRDQEFHEAIWETLGPVDDEIFYAVGASTPDKKQISRVESLLPVEVPSEFVALTKRTNGVSIIARPEAWPEPELFSVAPAWTFWRGVVLLGFDVEDLPEWASILTASEKVAEWGVGSVVPLIMVLGDGSRFWGVDADGTSVLITEGEVEKLEATIPEIYAEQIADLVERQREIATPTNN</sequence>
<keyword evidence="2" id="KW-1185">Reference proteome</keyword>
<dbReference type="Proteomes" id="UP000280344">
    <property type="component" value="Chromosome"/>
</dbReference>
<reference evidence="1 2" key="1">
    <citation type="submission" date="2018-12" db="EMBL/GenBank/DDBJ databases">
        <title>Complete genome sequence of Flaviflexus sp. H23T48.</title>
        <authorList>
            <person name="Bae J.-W."/>
            <person name="Lee J.-Y."/>
        </authorList>
    </citation>
    <scope>NUCLEOTIDE SEQUENCE [LARGE SCALE GENOMIC DNA]</scope>
    <source>
        <strain evidence="1 2">H23T48</strain>
    </source>
</reference>
<gene>
    <name evidence="1" type="ORF">EJ997_03750</name>
</gene>
<organism evidence="1 2">
    <name type="scientific">Flaviflexus ciconiae</name>
    <dbReference type="NCBI Taxonomy" id="2496867"/>
    <lineage>
        <taxon>Bacteria</taxon>
        <taxon>Bacillati</taxon>
        <taxon>Actinomycetota</taxon>
        <taxon>Actinomycetes</taxon>
        <taxon>Actinomycetales</taxon>
        <taxon>Actinomycetaceae</taxon>
        <taxon>Flaviflexus</taxon>
    </lineage>
</organism>
<name>A0A3Q9G333_9ACTO</name>
<dbReference type="KEGG" id="flh:EJ997_03750"/>
<proteinExistence type="predicted"/>
<dbReference type="EMBL" id="CP034593">
    <property type="protein sequence ID" value="AZQ76594.1"/>
    <property type="molecule type" value="Genomic_DNA"/>
</dbReference>